<dbReference type="EMBL" id="CP129674">
    <property type="protein sequence ID" value="XDS44939.1"/>
    <property type="molecule type" value="Genomic_DNA"/>
</dbReference>
<evidence type="ECO:0000256" key="4">
    <source>
        <dbReference type="PROSITE-ProRule" id="PRU00335"/>
    </source>
</evidence>
<dbReference type="InterPro" id="IPR050624">
    <property type="entry name" value="HTH-type_Tx_Regulator"/>
</dbReference>
<sequence length="287" mass="31205">MTSFQRREQLLTVGRALFASQGFETTSVEEIAAKAKVSKPIVYEHFGGKEGLYAVVVDREMQSLTTALTDALSDAEGHPRQIVEKTALALLTYIEEHTEGFMILARDSPTTDPASSFSSLLGEVSMRVEEILKEHFRHRKISTKGIPFYAQMLVGMTVFTGQYWADGRKASKEQLAAYIVNLAWNGLSRLESKPTLRYEGKHAKAAQPKMDKNGNDKGNAKDTAEDKAEDGVEDTVEYKDESANDSGGEGSSESSHAGMPASTDEPGDPLPPAASAGVSHEASRMMP</sequence>
<dbReference type="GO" id="GO:0003677">
    <property type="term" value="F:DNA binding"/>
    <property type="evidence" value="ECO:0007669"/>
    <property type="project" value="UniProtKB-UniRule"/>
</dbReference>
<dbReference type="InterPro" id="IPR009057">
    <property type="entry name" value="Homeodomain-like_sf"/>
</dbReference>
<dbReference type="FunFam" id="1.10.10.60:FF:000141">
    <property type="entry name" value="TetR family transcriptional regulator"/>
    <property type="match status" value="1"/>
</dbReference>
<evidence type="ECO:0000256" key="5">
    <source>
        <dbReference type="SAM" id="MobiDB-lite"/>
    </source>
</evidence>
<dbReference type="Pfam" id="PF00440">
    <property type="entry name" value="TetR_N"/>
    <property type="match status" value="1"/>
</dbReference>
<dbReference type="InterPro" id="IPR001647">
    <property type="entry name" value="HTH_TetR"/>
</dbReference>
<reference evidence="7" key="1">
    <citation type="submission" date="2023-07" db="EMBL/GenBank/DDBJ databases">
        <title>Bifidobacterium aquikefiriaerophilum sp. nov. and Bifidobacterium eccum sp. nov., isolated from water kefir.</title>
        <authorList>
            <person name="Breselge S."/>
            <person name="Bellassi P."/>
            <person name="Barcenilla C."/>
            <person name="Alvarez-Ordonez A."/>
            <person name="Morelli L."/>
            <person name="Cotter P.D."/>
        </authorList>
    </citation>
    <scope>NUCLEOTIDE SEQUENCE</scope>
    <source>
        <strain evidence="7">WK041_4_12</strain>
    </source>
</reference>
<dbReference type="GO" id="GO:0045892">
    <property type="term" value="P:negative regulation of DNA-templated transcription"/>
    <property type="evidence" value="ECO:0007669"/>
    <property type="project" value="UniProtKB-ARBA"/>
</dbReference>
<dbReference type="Gene3D" id="1.10.357.10">
    <property type="entry name" value="Tetracycline Repressor, domain 2"/>
    <property type="match status" value="1"/>
</dbReference>
<dbReference type="AlphaFoldDB" id="A0AB39U7I9"/>
<feature type="domain" description="HTH tetR-type" evidence="6">
    <location>
        <begin position="4"/>
        <end position="64"/>
    </location>
</feature>
<dbReference type="KEGG" id="baqk:QN215_02070"/>
<proteinExistence type="predicted"/>
<name>A0AB39U7I9_9BIFI</name>
<organism evidence="7">
    <name type="scientific">Bifidobacterium aquikefiricola</name>
    <dbReference type="NCBI Taxonomy" id="3059038"/>
    <lineage>
        <taxon>Bacteria</taxon>
        <taxon>Bacillati</taxon>
        <taxon>Actinomycetota</taxon>
        <taxon>Actinomycetes</taxon>
        <taxon>Bifidobacteriales</taxon>
        <taxon>Bifidobacteriaceae</taxon>
        <taxon>Bifidobacterium</taxon>
    </lineage>
</organism>
<keyword evidence="1" id="KW-0805">Transcription regulation</keyword>
<dbReference type="SUPFAM" id="SSF48498">
    <property type="entry name" value="Tetracyclin repressor-like, C-terminal domain"/>
    <property type="match status" value="1"/>
</dbReference>
<keyword evidence="2 4" id="KW-0238">DNA-binding</keyword>
<evidence type="ECO:0000313" key="7">
    <source>
        <dbReference type="EMBL" id="XDS44939.1"/>
    </source>
</evidence>
<gene>
    <name evidence="7" type="ORF">QN215_02070</name>
</gene>
<dbReference type="RefSeq" id="WP_369344487.1">
    <property type="nucleotide sequence ID" value="NZ_CP129674.1"/>
</dbReference>
<evidence type="ECO:0000256" key="2">
    <source>
        <dbReference type="ARBA" id="ARBA00023125"/>
    </source>
</evidence>
<dbReference type="InterPro" id="IPR023772">
    <property type="entry name" value="DNA-bd_HTH_TetR-type_CS"/>
</dbReference>
<protein>
    <submittedName>
        <fullName evidence="7">TetR/AcrR family transcriptional regulator</fullName>
    </submittedName>
</protein>
<dbReference type="PROSITE" id="PS01081">
    <property type="entry name" value="HTH_TETR_1"/>
    <property type="match status" value="1"/>
</dbReference>
<dbReference type="Pfam" id="PF21943">
    <property type="entry name" value="TetR_C_46"/>
    <property type="match status" value="1"/>
</dbReference>
<dbReference type="InterPro" id="IPR036271">
    <property type="entry name" value="Tet_transcr_reg_TetR-rel_C_sf"/>
</dbReference>
<dbReference type="InterPro" id="IPR054129">
    <property type="entry name" value="DesT_TetR_C"/>
</dbReference>
<evidence type="ECO:0000256" key="1">
    <source>
        <dbReference type="ARBA" id="ARBA00023015"/>
    </source>
</evidence>
<evidence type="ECO:0000256" key="3">
    <source>
        <dbReference type="ARBA" id="ARBA00023163"/>
    </source>
</evidence>
<evidence type="ECO:0000259" key="6">
    <source>
        <dbReference type="PROSITE" id="PS50977"/>
    </source>
</evidence>
<keyword evidence="3" id="KW-0804">Transcription</keyword>
<feature type="DNA-binding region" description="H-T-H motif" evidence="4">
    <location>
        <begin position="27"/>
        <end position="46"/>
    </location>
</feature>
<dbReference type="PANTHER" id="PTHR43479:SF11">
    <property type="entry name" value="ACREF_ENVCD OPERON REPRESSOR-RELATED"/>
    <property type="match status" value="1"/>
</dbReference>
<dbReference type="SUPFAM" id="SSF46689">
    <property type="entry name" value="Homeodomain-like"/>
    <property type="match status" value="1"/>
</dbReference>
<dbReference type="PROSITE" id="PS50977">
    <property type="entry name" value="HTH_TETR_2"/>
    <property type="match status" value="1"/>
</dbReference>
<accession>A0AB39U7I9</accession>
<feature type="region of interest" description="Disordered" evidence="5">
    <location>
        <begin position="198"/>
        <end position="287"/>
    </location>
</feature>
<feature type="compositionally biased region" description="Basic and acidic residues" evidence="5">
    <location>
        <begin position="209"/>
        <end position="242"/>
    </location>
</feature>
<dbReference type="PRINTS" id="PR00455">
    <property type="entry name" value="HTHTETR"/>
</dbReference>
<dbReference type="PANTHER" id="PTHR43479">
    <property type="entry name" value="ACREF/ENVCD OPERON REPRESSOR-RELATED"/>
    <property type="match status" value="1"/>
</dbReference>